<protein>
    <recommendedName>
        <fullName evidence="4">dolichyl-phosphate beta-glucosyltransferase</fullName>
        <ecNumber evidence="4">2.4.1.117</ecNumber>
    </recommendedName>
</protein>
<evidence type="ECO:0000313" key="14">
    <source>
        <dbReference type="EMBL" id="OGZ42494.1"/>
    </source>
</evidence>
<dbReference type="EC" id="2.4.1.117" evidence="4"/>
<evidence type="ECO:0000256" key="10">
    <source>
        <dbReference type="ARBA" id="ARBA00022989"/>
    </source>
</evidence>
<keyword evidence="6" id="KW-0808">Transferase</keyword>
<comment type="subcellular location">
    <subcellularLocation>
        <location evidence="1">Endoplasmic reticulum membrane</location>
        <topology evidence="1">Single-pass membrane protein</topology>
    </subcellularLocation>
</comment>
<keyword evidence="11" id="KW-0472">Membrane</keyword>
<comment type="similarity">
    <text evidence="3">Belongs to the glycosyltransferase 2 family.</text>
</comment>
<gene>
    <name evidence="14" type="ORF">A2W41_03650</name>
</gene>
<dbReference type="Gene3D" id="3.90.550.10">
    <property type="entry name" value="Spore Coat Polysaccharide Biosynthesis Protein SpsA, Chain A"/>
    <property type="match status" value="1"/>
</dbReference>
<dbReference type="Pfam" id="PF00535">
    <property type="entry name" value="Glycos_transf_2"/>
    <property type="match status" value="1"/>
</dbReference>
<evidence type="ECO:0000256" key="4">
    <source>
        <dbReference type="ARBA" id="ARBA00012583"/>
    </source>
</evidence>
<proteinExistence type="inferred from homology"/>
<evidence type="ECO:0000256" key="6">
    <source>
        <dbReference type="ARBA" id="ARBA00022679"/>
    </source>
</evidence>
<dbReference type="GO" id="GO:0004581">
    <property type="term" value="F:dolichyl-phosphate beta-glucosyltransferase activity"/>
    <property type="evidence" value="ECO:0007669"/>
    <property type="project" value="UniProtKB-EC"/>
</dbReference>
<evidence type="ECO:0000256" key="1">
    <source>
        <dbReference type="ARBA" id="ARBA00004389"/>
    </source>
</evidence>
<evidence type="ECO:0000256" key="12">
    <source>
        <dbReference type="ARBA" id="ARBA00045097"/>
    </source>
</evidence>
<dbReference type="Proteomes" id="UP000176700">
    <property type="component" value="Unassembled WGS sequence"/>
</dbReference>
<dbReference type="GO" id="GO:0006487">
    <property type="term" value="P:protein N-linked glycosylation"/>
    <property type="evidence" value="ECO:0007669"/>
    <property type="project" value="TreeGrafter"/>
</dbReference>
<dbReference type="CDD" id="cd04188">
    <property type="entry name" value="DPG_synthase"/>
    <property type="match status" value="1"/>
</dbReference>
<evidence type="ECO:0000256" key="9">
    <source>
        <dbReference type="ARBA" id="ARBA00022968"/>
    </source>
</evidence>
<comment type="caution">
    <text evidence="14">The sequence shown here is derived from an EMBL/GenBank/DDBJ whole genome shotgun (WGS) entry which is preliminary data.</text>
</comment>
<reference evidence="14 15" key="1">
    <citation type="journal article" date="2016" name="Nat. Commun.">
        <title>Thousands of microbial genomes shed light on interconnected biogeochemical processes in an aquifer system.</title>
        <authorList>
            <person name="Anantharaman K."/>
            <person name="Brown C.T."/>
            <person name="Hug L.A."/>
            <person name="Sharon I."/>
            <person name="Castelle C.J."/>
            <person name="Probst A.J."/>
            <person name="Thomas B.C."/>
            <person name="Singh A."/>
            <person name="Wilkins M.J."/>
            <person name="Karaoz U."/>
            <person name="Brodie E.L."/>
            <person name="Williams K.H."/>
            <person name="Hubbard S.S."/>
            <person name="Banfield J.F."/>
        </authorList>
    </citation>
    <scope>NUCLEOTIDE SEQUENCE [LARGE SCALE GENOMIC DNA]</scope>
</reference>
<comment type="pathway">
    <text evidence="2">Protein modification; protein glycosylation.</text>
</comment>
<dbReference type="InterPro" id="IPR001173">
    <property type="entry name" value="Glyco_trans_2-like"/>
</dbReference>
<dbReference type="InterPro" id="IPR029044">
    <property type="entry name" value="Nucleotide-diphossugar_trans"/>
</dbReference>
<evidence type="ECO:0000256" key="11">
    <source>
        <dbReference type="ARBA" id="ARBA00023136"/>
    </source>
</evidence>
<feature type="domain" description="Glycosyltransferase 2-like" evidence="13">
    <location>
        <begin position="4"/>
        <end position="176"/>
    </location>
</feature>
<evidence type="ECO:0000256" key="2">
    <source>
        <dbReference type="ARBA" id="ARBA00004922"/>
    </source>
</evidence>
<evidence type="ECO:0000313" key="15">
    <source>
        <dbReference type="Proteomes" id="UP000176700"/>
    </source>
</evidence>
<dbReference type="EMBL" id="MHNI01000018">
    <property type="protein sequence ID" value="OGZ42494.1"/>
    <property type="molecule type" value="Genomic_DNA"/>
</dbReference>
<keyword evidence="8" id="KW-0256">Endoplasmic reticulum</keyword>
<keyword evidence="5" id="KW-0328">Glycosyltransferase</keyword>
<accession>A0A1G2FWN3</accession>
<evidence type="ECO:0000259" key="13">
    <source>
        <dbReference type="Pfam" id="PF00535"/>
    </source>
</evidence>
<sequence length="246" mass="28738">MYLSVIIPAYNEDERIEITIHQVYKYLARVPYTWEIIVVSDGSKDLTIQKVSQLAKKIPNVWWIDRKENRGKGYTVREGMLKANGRLRLFADADNSTDISHFDKMRPLFDKGYDVVICSRDPKDAAGARQEVSQQWHKRLIGNIGNLYIQLLAVRGIWDTQCGFKAFRADAAKRIFSITRINRWGFDVEVLALARAMKMQIGIVAAYWVNDPRSKVKLSGYLYTLWETTKIGWWIRRNRYHMSDDR</sequence>
<dbReference type="PANTHER" id="PTHR10859:SF91">
    <property type="entry name" value="DOLICHYL-PHOSPHATE BETA-GLUCOSYLTRANSFERASE"/>
    <property type="match status" value="1"/>
</dbReference>
<keyword evidence="9" id="KW-0735">Signal-anchor</keyword>
<dbReference type="PANTHER" id="PTHR10859">
    <property type="entry name" value="GLYCOSYL TRANSFERASE"/>
    <property type="match status" value="1"/>
</dbReference>
<keyword evidence="10" id="KW-1133">Transmembrane helix</keyword>
<evidence type="ECO:0000256" key="3">
    <source>
        <dbReference type="ARBA" id="ARBA00006739"/>
    </source>
</evidence>
<keyword evidence="7" id="KW-0812">Transmembrane</keyword>
<evidence type="ECO:0000256" key="7">
    <source>
        <dbReference type="ARBA" id="ARBA00022692"/>
    </source>
</evidence>
<organism evidence="14 15">
    <name type="scientific">Candidatus Ryanbacteria bacterium RIFCSPHIGHO2_01_45_13</name>
    <dbReference type="NCBI Taxonomy" id="1802112"/>
    <lineage>
        <taxon>Bacteria</taxon>
        <taxon>Candidatus Ryaniibacteriota</taxon>
    </lineage>
</organism>
<dbReference type="SUPFAM" id="SSF53448">
    <property type="entry name" value="Nucleotide-diphospho-sugar transferases"/>
    <property type="match status" value="1"/>
</dbReference>
<evidence type="ECO:0000256" key="8">
    <source>
        <dbReference type="ARBA" id="ARBA00022824"/>
    </source>
</evidence>
<name>A0A1G2FWN3_9BACT</name>
<comment type="catalytic activity">
    <reaction evidence="12">
        <text>a di-trans,poly-cis-dolichyl phosphate + UDP-alpha-D-glucose = a di-trans,poly-cis-dolichyl beta-D-glucosyl phosphate + UDP</text>
        <dbReference type="Rhea" id="RHEA:15401"/>
        <dbReference type="Rhea" id="RHEA-COMP:19498"/>
        <dbReference type="Rhea" id="RHEA-COMP:19502"/>
        <dbReference type="ChEBI" id="CHEBI:57525"/>
        <dbReference type="ChEBI" id="CHEBI:57683"/>
        <dbReference type="ChEBI" id="CHEBI:58223"/>
        <dbReference type="ChEBI" id="CHEBI:58885"/>
        <dbReference type="EC" id="2.4.1.117"/>
    </reaction>
    <physiologicalReaction direction="left-to-right" evidence="12">
        <dbReference type="Rhea" id="RHEA:15402"/>
    </physiologicalReaction>
</comment>
<dbReference type="AlphaFoldDB" id="A0A1G2FWN3"/>
<evidence type="ECO:0000256" key="5">
    <source>
        <dbReference type="ARBA" id="ARBA00022676"/>
    </source>
</evidence>
<dbReference type="InterPro" id="IPR035518">
    <property type="entry name" value="DPG_synthase"/>
</dbReference>